<dbReference type="Proteomes" id="UP001346869">
    <property type="component" value="Unassembled WGS sequence"/>
</dbReference>
<keyword evidence="3" id="KW-1185">Reference proteome</keyword>
<reference evidence="2 3" key="2">
    <citation type="journal article" date="2023" name="Mol. Biol. Evol.">
        <title>Genomics of Secondarily Temperate Adaptation in the Only Non-Antarctic Icefish.</title>
        <authorList>
            <person name="Rivera-Colon A.G."/>
            <person name="Rayamajhi N."/>
            <person name="Minhas B.F."/>
            <person name="Madrigal G."/>
            <person name="Bilyk K.T."/>
            <person name="Yoon V."/>
            <person name="Hune M."/>
            <person name="Gregory S."/>
            <person name="Cheng C.H.C."/>
            <person name="Catchen J.M."/>
        </authorList>
    </citation>
    <scope>NUCLEOTIDE SEQUENCE [LARGE SCALE GENOMIC DNA]</scope>
    <source>
        <strain evidence="2">JMC-PN-2008</strain>
    </source>
</reference>
<evidence type="ECO:0000313" key="3">
    <source>
        <dbReference type="Proteomes" id="UP001346869"/>
    </source>
</evidence>
<comment type="caution">
    <text evidence="2">The sequence shown here is derived from an EMBL/GenBank/DDBJ whole genome shotgun (WGS) entry which is preliminary data.</text>
</comment>
<sequence>MQKRITELFKRKDRVIENENQEKVRKTDGSVHAVPCAKEVNENASVNESNVAGAGPSTSDAGPAASRSTAYPPVWSKEQFEQFRTKNEWLYAQNGMLGCISCRDVKGLGVSASRGVNIVSNWAEGNIAPCGHSRTVQLSSLRKKIHEHRESAAHNEAVKILKTAQKEILLNMNATSQESAFEATAKVFRTAYFVAKHDKPFTDFEKLIDLQEANSLNLGRILHSKTVCVDIIDHVSTQMKHQIVRRIIENKSKITVLADESTSVGHKSTLIVFLKASIDGEMEPIAFPLDLIELDNLSAAHIKGKIMHCLLNNGFTMELLQEMLIGFCSDGANVMLGVKSGVGKLLQDDFPNIVLWHCLNHRLELAVAQALEATGGTKDFQAFLDALYTLYCQSPKSMRELSECAHNLHITLRRIVRVFNVRWVASSWRAVNAVWYSYGALAQHFREASEDRTKDGRERAKFQGLLSKLCSINFVKNLALMADGTEESL</sequence>
<dbReference type="EMBL" id="JAUZQC010000008">
    <property type="protein sequence ID" value="KAK5868101.1"/>
    <property type="molecule type" value="Genomic_DNA"/>
</dbReference>
<evidence type="ECO:0000313" key="2">
    <source>
        <dbReference type="EMBL" id="KAK5868101.1"/>
    </source>
</evidence>
<gene>
    <name evidence="2" type="ORF">PBY51_012542</name>
</gene>
<protein>
    <recommendedName>
        <fullName evidence="4">DUF4371 domain-containing protein</fullName>
    </recommendedName>
</protein>
<feature type="region of interest" description="Disordered" evidence="1">
    <location>
        <begin position="39"/>
        <end position="70"/>
    </location>
</feature>
<accession>A0AAN7XWD3</accession>
<name>A0AAN7XWD3_ELEMC</name>
<dbReference type="AlphaFoldDB" id="A0AAN7XWD3"/>
<dbReference type="PANTHER" id="PTHR46880">
    <property type="entry name" value="RAS-ASSOCIATING DOMAIN-CONTAINING PROTEIN"/>
    <property type="match status" value="1"/>
</dbReference>
<reference evidence="2 3" key="1">
    <citation type="journal article" date="2023" name="Genes (Basel)">
        <title>Chromosome-Level Genome Assembly and Circadian Gene Repertoire of the Patagonia Blennie Eleginops maclovinus-The Closest Ancestral Proxy of Antarctic Cryonotothenioids.</title>
        <authorList>
            <person name="Cheng C.C."/>
            <person name="Rivera-Colon A.G."/>
            <person name="Minhas B.F."/>
            <person name="Wilson L."/>
            <person name="Rayamajhi N."/>
            <person name="Vargas-Chacoff L."/>
            <person name="Catchen J.M."/>
        </authorList>
    </citation>
    <scope>NUCLEOTIDE SEQUENCE [LARGE SCALE GENOMIC DNA]</scope>
    <source>
        <strain evidence="2">JMC-PN-2008</strain>
    </source>
</reference>
<dbReference type="PANTHER" id="PTHR46880:SF8">
    <property type="entry name" value="E3 SUMO-PROTEIN LIGASE KIAA1586"/>
    <property type="match status" value="1"/>
</dbReference>
<feature type="compositionally biased region" description="Low complexity" evidence="1">
    <location>
        <begin position="42"/>
        <end position="52"/>
    </location>
</feature>
<proteinExistence type="predicted"/>
<evidence type="ECO:0000256" key="1">
    <source>
        <dbReference type="SAM" id="MobiDB-lite"/>
    </source>
</evidence>
<organism evidence="2 3">
    <name type="scientific">Eleginops maclovinus</name>
    <name type="common">Patagonian blennie</name>
    <name type="synonym">Eleginus maclovinus</name>
    <dbReference type="NCBI Taxonomy" id="56733"/>
    <lineage>
        <taxon>Eukaryota</taxon>
        <taxon>Metazoa</taxon>
        <taxon>Chordata</taxon>
        <taxon>Craniata</taxon>
        <taxon>Vertebrata</taxon>
        <taxon>Euteleostomi</taxon>
        <taxon>Actinopterygii</taxon>
        <taxon>Neopterygii</taxon>
        <taxon>Teleostei</taxon>
        <taxon>Neoteleostei</taxon>
        <taxon>Acanthomorphata</taxon>
        <taxon>Eupercaria</taxon>
        <taxon>Perciformes</taxon>
        <taxon>Notothenioidei</taxon>
        <taxon>Eleginopidae</taxon>
        <taxon>Eleginops</taxon>
    </lineage>
</organism>
<evidence type="ECO:0008006" key="4">
    <source>
        <dbReference type="Google" id="ProtNLM"/>
    </source>
</evidence>